<dbReference type="OrthoDB" id="110471at2759"/>
<dbReference type="Proteomes" id="UP000198211">
    <property type="component" value="Unassembled WGS sequence"/>
</dbReference>
<proteinExistence type="predicted"/>
<evidence type="ECO:0000313" key="2">
    <source>
        <dbReference type="Proteomes" id="UP000198211"/>
    </source>
</evidence>
<organism evidence="1 2">
    <name type="scientific">Phytophthora megakarya</name>
    <dbReference type="NCBI Taxonomy" id="4795"/>
    <lineage>
        <taxon>Eukaryota</taxon>
        <taxon>Sar</taxon>
        <taxon>Stramenopiles</taxon>
        <taxon>Oomycota</taxon>
        <taxon>Peronosporomycetes</taxon>
        <taxon>Peronosporales</taxon>
        <taxon>Peronosporaceae</taxon>
        <taxon>Phytophthora</taxon>
    </lineage>
</organism>
<keyword evidence="2" id="KW-1185">Reference proteome</keyword>
<dbReference type="AlphaFoldDB" id="A0A225WQU4"/>
<gene>
    <name evidence="1" type="ORF">PHMEG_0006497</name>
</gene>
<dbReference type="EMBL" id="NBNE01000462">
    <property type="protein sequence ID" value="OWZ19280.1"/>
    <property type="molecule type" value="Genomic_DNA"/>
</dbReference>
<name>A0A225WQU4_9STRA</name>
<accession>A0A225WQU4</accession>
<evidence type="ECO:0000313" key="1">
    <source>
        <dbReference type="EMBL" id="OWZ19280.1"/>
    </source>
</evidence>
<protein>
    <submittedName>
        <fullName evidence="1">Uncharacterized protein</fullName>
    </submittedName>
</protein>
<sequence length="59" mass="6852">MGGGELCDSLDYLRMRYPLFRRGLRNKRCLATLDSSPACDIPAATEWLMYKDMHRPTEE</sequence>
<reference evidence="2" key="1">
    <citation type="submission" date="2017-03" db="EMBL/GenBank/DDBJ databases">
        <title>Phytopthora megakarya and P. palmivora, two closely related causual agents of cacao black pod achieved similar genome size and gene model numbers by different mechanisms.</title>
        <authorList>
            <person name="Ali S."/>
            <person name="Shao J."/>
            <person name="Larry D.J."/>
            <person name="Kronmiller B."/>
            <person name="Shen D."/>
            <person name="Strem M.D."/>
            <person name="Melnick R.L."/>
            <person name="Guiltinan M.J."/>
            <person name="Tyler B.M."/>
            <person name="Meinhardt L.W."/>
            <person name="Bailey B.A."/>
        </authorList>
    </citation>
    <scope>NUCLEOTIDE SEQUENCE [LARGE SCALE GENOMIC DNA]</scope>
    <source>
        <strain evidence="2">zdho120</strain>
    </source>
</reference>
<comment type="caution">
    <text evidence="1">The sequence shown here is derived from an EMBL/GenBank/DDBJ whole genome shotgun (WGS) entry which is preliminary data.</text>
</comment>